<dbReference type="GeneID" id="56030895"/>
<keyword evidence="6" id="KW-1185">Reference proteome</keyword>
<dbReference type="GO" id="GO:0016887">
    <property type="term" value="F:ATP hydrolysis activity"/>
    <property type="evidence" value="ECO:0007669"/>
    <property type="project" value="InterPro"/>
</dbReference>
<evidence type="ECO:0000256" key="1">
    <source>
        <dbReference type="ARBA" id="ARBA00022448"/>
    </source>
</evidence>
<dbReference type="GO" id="GO:0005886">
    <property type="term" value="C:plasma membrane"/>
    <property type="evidence" value="ECO:0007669"/>
    <property type="project" value="TreeGrafter"/>
</dbReference>
<dbReference type="SUPFAM" id="SSF52540">
    <property type="entry name" value="P-loop containing nucleoside triphosphate hydrolases"/>
    <property type="match status" value="1"/>
</dbReference>
<dbReference type="AlphaFoldDB" id="A0A7D5GH37"/>
<evidence type="ECO:0000256" key="2">
    <source>
        <dbReference type="ARBA" id="ARBA00022741"/>
    </source>
</evidence>
<dbReference type="GO" id="GO:0005524">
    <property type="term" value="F:ATP binding"/>
    <property type="evidence" value="ECO:0007669"/>
    <property type="project" value="UniProtKB-KW"/>
</dbReference>
<accession>A0A7D5GH37</accession>
<dbReference type="GO" id="GO:0015188">
    <property type="term" value="F:L-isoleucine transmembrane transporter activity"/>
    <property type="evidence" value="ECO:0007669"/>
    <property type="project" value="TreeGrafter"/>
</dbReference>
<keyword evidence="1" id="KW-0813">Transport</keyword>
<protein>
    <submittedName>
        <fullName evidence="5">ABC transporter ATP-binding protein</fullName>
    </submittedName>
</protein>
<dbReference type="InterPro" id="IPR003593">
    <property type="entry name" value="AAA+_ATPase"/>
</dbReference>
<dbReference type="PROSITE" id="PS50893">
    <property type="entry name" value="ABC_TRANSPORTER_2"/>
    <property type="match status" value="1"/>
</dbReference>
<reference evidence="5 6" key="1">
    <citation type="submission" date="2020-07" db="EMBL/GenBank/DDBJ databases">
        <title>Gai3-2, isolated from salt lake.</title>
        <authorList>
            <person name="Cui H."/>
            <person name="Shi X."/>
        </authorList>
    </citation>
    <scope>NUCLEOTIDE SEQUENCE [LARGE SCALE GENOMIC DNA]</scope>
    <source>
        <strain evidence="5 6">Gai3-2</strain>
        <plasmid evidence="5 6">unnamed1</plasmid>
    </source>
</reference>
<dbReference type="PANTHER" id="PTHR45772:SF7">
    <property type="entry name" value="AMINO ACID ABC TRANSPORTER ATP-BINDING PROTEIN"/>
    <property type="match status" value="1"/>
</dbReference>
<evidence type="ECO:0000259" key="4">
    <source>
        <dbReference type="PROSITE" id="PS50893"/>
    </source>
</evidence>
<dbReference type="GO" id="GO:1903806">
    <property type="term" value="P:L-isoleucine import across plasma membrane"/>
    <property type="evidence" value="ECO:0007669"/>
    <property type="project" value="TreeGrafter"/>
</dbReference>
<dbReference type="GO" id="GO:0005304">
    <property type="term" value="F:L-valine transmembrane transporter activity"/>
    <property type="evidence" value="ECO:0007669"/>
    <property type="project" value="TreeGrafter"/>
</dbReference>
<organism evidence="5 6">
    <name type="scientific">Halorarum halophilum</name>
    <dbReference type="NCBI Taxonomy" id="2743090"/>
    <lineage>
        <taxon>Archaea</taxon>
        <taxon>Methanobacteriati</taxon>
        <taxon>Methanobacteriota</taxon>
        <taxon>Stenosarchaea group</taxon>
        <taxon>Halobacteria</taxon>
        <taxon>Halobacteriales</taxon>
        <taxon>Haloferacaceae</taxon>
        <taxon>Halorarum</taxon>
    </lineage>
</organism>
<dbReference type="KEGG" id="halg:HUG10_18640"/>
<geneLocation type="plasmid" evidence="5 6">
    <name>unnamed1</name>
</geneLocation>
<keyword evidence="3 5" id="KW-0067">ATP-binding</keyword>
<name>A0A7D5GH37_9EURY</name>
<dbReference type="Pfam" id="PF12399">
    <property type="entry name" value="BCA_ABC_TP_C"/>
    <property type="match status" value="1"/>
</dbReference>
<dbReference type="Proteomes" id="UP000509750">
    <property type="component" value="Plasmid unnamed1"/>
</dbReference>
<evidence type="ECO:0000256" key="3">
    <source>
        <dbReference type="ARBA" id="ARBA00022840"/>
    </source>
</evidence>
<dbReference type="InterPro" id="IPR027417">
    <property type="entry name" value="P-loop_NTPase"/>
</dbReference>
<evidence type="ECO:0000313" key="6">
    <source>
        <dbReference type="Proteomes" id="UP000509750"/>
    </source>
</evidence>
<dbReference type="InterPro" id="IPR051120">
    <property type="entry name" value="ABC_AA/LPS_Transport"/>
</dbReference>
<dbReference type="Pfam" id="PF00005">
    <property type="entry name" value="ABC_tran"/>
    <property type="match status" value="1"/>
</dbReference>
<keyword evidence="2" id="KW-0547">Nucleotide-binding</keyword>
<dbReference type="GO" id="GO:0015808">
    <property type="term" value="P:L-alanine transport"/>
    <property type="evidence" value="ECO:0007669"/>
    <property type="project" value="TreeGrafter"/>
</dbReference>
<evidence type="ECO:0000313" key="5">
    <source>
        <dbReference type="EMBL" id="QLG29628.1"/>
    </source>
</evidence>
<dbReference type="PANTHER" id="PTHR45772">
    <property type="entry name" value="CONSERVED COMPONENT OF ABC TRANSPORTER FOR NATURAL AMINO ACIDS-RELATED"/>
    <property type="match status" value="1"/>
</dbReference>
<dbReference type="InterPro" id="IPR003439">
    <property type="entry name" value="ABC_transporter-like_ATP-bd"/>
</dbReference>
<dbReference type="RefSeq" id="WP_179171202.1">
    <property type="nucleotide sequence ID" value="NZ_CP058530.1"/>
</dbReference>
<dbReference type="OrthoDB" id="44250at2157"/>
<feature type="domain" description="ABC transporter" evidence="4">
    <location>
        <begin position="4"/>
        <end position="236"/>
    </location>
</feature>
<dbReference type="GO" id="GO:0042941">
    <property type="term" value="P:D-alanine transmembrane transport"/>
    <property type="evidence" value="ECO:0007669"/>
    <property type="project" value="TreeGrafter"/>
</dbReference>
<keyword evidence="5" id="KW-0614">Plasmid</keyword>
<dbReference type="Gene3D" id="3.40.50.300">
    <property type="entry name" value="P-loop containing nucleotide triphosphate hydrolases"/>
    <property type="match status" value="1"/>
</dbReference>
<sequence>MALLEGEHLTKRFGGVVAVDDVSFSIERGETVGLIGPNGAGKSTLFRLITGVHEPTKGQVTLDGEVITGLKPHQICHRGLVKTHQIVKPLEGLSLLENAAVGAQFGGRNPENPMERAHEVLEFVGLDHMAHDDPDELSVGALKRLEIARVLATDPEVLLLDEVAGGLDTDETEEIIDLIRDISDQGKTVFLIDHVMRALMSVSERVFVLDNGELIAKGTPTEIQNDERVIEAYLGDSAARDDIGTAAGD</sequence>
<dbReference type="CDD" id="cd03219">
    <property type="entry name" value="ABC_Mj1267_LivG_branched"/>
    <property type="match status" value="1"/>
</dbReference>
<dbReference type="EMBL" id="CP058530">
    <property type="protein sequence ID" value="QLG29628.1"/>
    <property type="molecule type" value="Genomic_DNA"/>
</dbReference>
<dbReference type="GO" id="GO:1903805">
    <property type="term" value="P:L-valine import across plasma membrane"/>
    <property type="evidence" value="ECO:0007669"/>
    <property type="project" value="TreeGrafter"/>
</dbReference>
<dbReference type="InterPro" id="IPR032823">
    <property type="entry name" value="BCA_ABC_TP_C"/>
</dbReference>
<gene>
    <name evidence="5" type="ORF">HUG10_18640</name>
</gene>
<dbReference type="SMART" id="SM00382">
    <property type="entry name" value="AAA"/>
    <property type="match status" value="1"/>
</dbReference>
<dbReference type="GO" id="GO:0015192">
    <property type="term" value="F:L-phenylalanine transmembrane transporter activity"/>
    <property type="evidence" value="ECO:0007669"/>
    <property type="project" value="TreeGrafter"/>
</dbReference>
<proteinExistence type="predicted"/>